<dbReference type="EMBL" id="CADCVU010000101">
    <property type="protein sequence ID" value="CAA9499263.1"/>
    <property type="molecule type" value="Genomic_DNA"/>
</dbReference>
<dbReference type="AlphaFoldDB" id="A0A6J4SP13"/>
<gene>
    <name evidence="2" type="ORF">AVDCRST_MAG45-1191</name>
</gene>
<feature type="region of interest" description="Disordered" evidence="1">
    <location>
        <begin position="29"/>
        <end position="57"/>
    </location>
</feature>
<evidence type="ECO:0000313" key="2">
    <source>
        <dbReference type="EMBL" id="CAA9499263.1"/>
    </source>
</evidence>
<name>A0A6J4SP13_9ACTN</name>
<sequence length="136" mass="14870">ARREPSPRRCARHRRARAVLLRALPARLDRGRGDPVRGPRGLRLARRAAGRRTAPARPRALGHAVSLLGRARDLRALAGRAPRDRLRARGARAVRVRGLGRDHGPRGGGRGDAPRRRPLDAALPTGDRRGTARLCV</sequence>
<organism evidence="2">
    <name type="scientific">uncultured Solirubrobacterales bacterium</name>
    <dbReference type="NCBI Taxonomy" id="768556"/>
    <lineage>
        <taxon>Bacteria</taxon>
        <taxon>Bacillati</taxon>
        <taxon>Actinomycetota</taxon>
        <taxon>Thermoleophilia</taxon>
        <taxon>Solirubrobacterales</taxon>
        <taxon>environmental samples</taxon>
    </lineage>
</organism>
<feature type="region of interest" description="Disordered" evidence="1">
    <location>
        <begin position="95"/>
        <end position="136"/>
    </location>
</feature>
<feature type="non-terminal residue" evidence="2">
    <location>
        <position position="136"/>
    </location>
</feature>
<feature type="non-terminal residue" evidence="2">
    <location>
        <position position="1"/>
    </location>
</feature>
<protein>
    <submittedName>
        <fullName evidence="2">Uncharacterized protein</fullName>
    </submittedName>
</protein>
<proteinExistence type="predicted"/>
<reference evidence="2" key="1">
    <citation type="submission" date="2020-02" db="EMBL/GenBank/DDBJ databases">
        <authorList>
            <person name="Meier V. D."/>
        </authorList>
    </citation>
    <scope>NUCLEOTIDE SEQUENCE</scope>
    <source>
        <strain evidence="2">AVDCRST_MAG45</strain>
    </source>
</reference>
<accession>A0A6J4SP13</accession>
<evidence type="ECO:0000256" key="1">
    <source>
        <dbReference type="SAM" id="MobiDB-lite"/>
    </source>
</evidence>